<dbReference type="InterPro" id="IPR011701">
    <property type="entry name" value="MFS"/>
</dbReference>
<dbReference type="InterPro" id="IPR020846">
    <property type="entry name" value="MFS_dom"/>
</dbReference>
<comment type="subcellular location">
    <subcellularLocation>
        <location evidence="1">Membrane</location>
        <topology evidence="1">Multi-pass membrane protein</topology>
    </subcellularLocation>
</comment>
<dbReference type="SUPFAM" id="SSF103473">
    <property type="entry name" value="MFS general substrate transporter"/>
    <property type="match status" value="1"/>
</dbReference>
<accession>A0ABR4PBA0</accession>
<feature type="transmembrane region" description="Helical" evidence="6">
    <location>
        <begin position="445"/>
        <end position="467"/>
    </location>
</feature>
<evidence type="ECO:0000313" key="8">
    <source>
        <dbReference type="EMBL" id="KAL3420336.1"/>
    </source>
</evidence>
<protein>
    <submittedName>
        <fullName evidence="8">Allantoate permease</fullName>
    </submittedName>
</protein>
<feature type="transmembrane region" description="Helical" evidence="6">
    <location>
        <begin position="154"/>
        <end position="174"/>
    </location>
</feature>
<feature type="transmembrane region" description="Helical" evidence="6">
    <location>
        <begin position="186"/>
        <end position="206"/>
    </location>
</feature>
<evidence type="ECO:0000256" key="5">
    <source>
        <dbReference type="ARBA" id="ARBA00023136"/>
    </source>
</evidence>
<sequence>MAEIKKTASPPELDSVEKQPITTAGADEALGFLRREDEHGSLTEIDEKKLLRKIDWMVMPLMFACYILQYLDKTLINYANVMGLREDTGTTNGQFSYLALVFYVSYCVCEIPQGYLMQRFPTAKYLGVQVMLWGLCVTMNCACKNYASLVALRVLLGCFEAAVAPSLLLVTGMWYKKEEQPFRIGIWYLGTGGGTIVGALLSYGFQHYTGTTFKSWQIMFMVCGLVTIAVGICVFIFLPDNPMKSRLSHDEKIYAIERLRSNKTGIENKTFKVSQMKECLLSPYTWLISLHTASANVANGAVSSFQATIIKGLGYTSKETALLSLPSGAVSIVSILSATFVAGRTNSRGFNSIALTIPSIIGGGLMAFLPEGANAGKLIGNYMTNTGGAALPLAYSLAAANFAGHTKKVTINAILLMSFCVGNIIGPLTFQPDGKDPPEYIPAKIAIMATGVLAIMAMAALISVLWLENRKRDREEIAMGGYEHVPDSEFMDRTDKENQEFRYSY</sequence>
<keyword evidence="9" id="KW-1185">Reference proteome</keyword>
<reference evidence="8 9" key="1">
    <citation type="submission" date="2024-06" db="EMBL/GenBank/DDBJ databases">
        <title>Complete genome of Phlyctema vagabunda strain 19-DSS-EL-015.</title>
        <authorList>
            <person name="Fiorenzani C."/>
        </authorList>
    </citation>
    <scope>NUCLEOTIDE SEQUENCE [LARGE SCALE GENOMIC DNA]</scope>
    <source>
        <strain evidence="8 9">19-DSS-EL-015</strain>
    </source>
</reference>
<feature type="transmembrane region" description="Helical" evidence="6">
    <location>
        <begin position="349"/>
        <end position="369"/>
    </location>
</feature>
<keyword evidence="3 6" id="KW-0812">Transmembrane</keyword>
<evidence type="ECO:0000256" key="2">
    <source>
        <dbReference type="ARBA" id="ARBA00022448"/>
    </source>
</evidence>
<dbReference type="EMBL" id="JBFCZG010000007">
    <property type="protein sequence ID" value="KAL3420336.1"/>
    <property type="molecule type" value="Genomic_DNA"/>
</dbReference>
<feature type="transmembrane region" description="Helical" evidence="6">
    <location>
        <begin position="218"/>
        <end position="238"/>
    </location>
</feature>
<dbReference type="Gene3D" id="1.20.1250.20">
    <property type="entry name" value="MFS general substrate transporter like domains"/>
    <property type="match status" value="2"/>
</dbReference>
<gene>
    <name evidence="8" type="ORF">PVAG01_08835</name>
</gene>
<evidence type="ECO:0000313" key="9">
    <source>
        <dbReference type="Proteomes" id="UP001629113"/>
    </source>
</evidence>
<keyword evidence="4 6" id="KW-1133">Transmembrane helix</keyword>
<evidence type="ECO:0000256" key="6">
    <source>
        <dbReference type="SAM" id="Phobius"/>
    </source>
</evidence>
<name>A0ABR4PBA0_9HELO</name>
<evidence type="ECO:0000256" key="4">
    <source>
        <dbReference type="ARBA" id="ARBA00022989"/>
    </source>
</evidence>
<evidence type="ECO:0000259" key="7">
    <source>
        <dbReference type="PROSITE" id="PS50850"/>
    </source>
</evidence>
<dbReference type="PANTHER" id="PTHR43791:SF40">
    <property type="entry name" value="THIAMINE PATHWAY TRANSPORTER THI73"/>
    <property type="match status" value="1"/>
</dbReference>
<proteinExistence type="predicted"/>
<dbReference type="PANTHER" id="PTHR43791">
    <property type="entry name" value="PERMEASE-RELATED"/>
    <property type="match status" value="1"/>
</dbReference>
<keyword evidence="5 6" id="KW-0472">Membrane</keyword>
<comment type="caution">
    <text evidence="8">The sequence shown here is derived from an EMBL/GenBank/DDBJ whole genome shotgun (WGS) entry which is preliminary data.</text>
</comment>
<feature type="transmembrane region" description="Helical" evidence="6">
    <location>
        <begin position="409"/>
        <end position="430"/>
    </location>
</feature>
<dbReference type="InterPro" id="IPR036259">
    <property type="entry name" value="MFS_trans_sf"/>
</dbReference>
<dbReference type="Proteomes" id="UP001629113">
    <property type="component" value="Unassembled WGS sequence"/>
</dbReference>
<feature type="domain" description="Major facilitator superfamily (MFS) profile" evidence="7">
    <location>
        <begin position="58"/>
        <end position="472"/>
    </location>
</feature>
<feature type="transmembrane region" description="Helical" evidence="6">
    <location>
        <begin position="321"/>
        <end position="343"/>
    </location>
</feature>
<evidence type="ECO:0000256" key="1">
    <source>
        <dbReference type="ARBA" id="ARBA00004141"/>
    </source>
</evidence>
<organism evidence="8 9">
    <name type="scientific">Phlyctema vagabunda</name>
    <dbReference type="NCBI Taxonomy" id="108571"/>
    <lineage>
        <taxon>Eukaryota</taxon>
        <taxon>Fungi</taxon>
        <taxon>Dikarya</taxon>
        <taxon>Ascomycota</taxon>
        <taxon>Pezizomycotina</taxon>
        <taxon>Leotiomycetes</taxon>
        <taxon>Helotiales</taxon>
        <taxon>Dermateaceae</taxon>
        <taxon>Phlyctema</taxon>
    </lineage>
</organism>
<dbReference type="Pfam" id="PF07690">
    <property type="entry name" value="MFS_1"/>
    <property type="match status" value="1"/>
</dbReference>
<dbReference type="PROSITE" id="PS50850">
    <property type="entry name" value="MFS"/>
    <property type="match status" value="1"/>
</dbReference>
<evidence type="ECO:0000256" key="3">
    <source>
        <dbReference type="ARBA" id="ARBA00022692"/>
    </source>
</evidence>
<keyword evidence="2" id="KW-0813">Transport</keyword>
<feature type="transmembrane region" description="Helical" evidence="6">
    <location>
        <begin position="91"/>
        <end position="109"/>
    </location>
</feature>